<evidence type="ECO:0000313" key="1">
    <source>
        <dbReference type="EMBL" id="KAK6930282.1"/>
    </source>
</evidence>
<comment type="caution">
    <text evidence="1">The sequence shown here is derived from an EMBL/GenBank/DDBJ whole genome shotgun (WGS) entry which is preliminary data.</text>
</comment>
<keyword evidence="2" id="KW-1185">Reference proteome</keyword>
<dbReference type="EMBL" id="JBAMMX010000012">
    <property type="protein sequence ID" value="KAK6930282.1"/>
    <property type="molecule type" value="Genomic_DNA"/>
</dbReference>
<dbReference type="PANTHER" id="PTHR31170:SF25">
    <property type="entry name" value="BNAA09G04570D PROTEIN"/>
    <property type="match status" value="1"/>
</dbReference>
<protein>
    <submittedName>
        <fullName evidence="1">Uncharacterized protein</fullName>
    </submittedName>
</protein>
<organism evidence="1 2">
    <name type="scientific">Dillenia turbinata</name>
    <dbReference type="NCBI Taxonomy" id="194707"/>
    <lineage>
        <taxon>Eukaryota</taxon>
        <taxon>Viridiplantae</taxon>
        <taxon>Streptophyta</taxon>
        <taxon>Embryophyta</taxon>
        <taxon>Tracheophyta</taxon>
        <taxon>Spermatophyta</taxon>
        <taxon>Magnoliopsida</taxon>
        <taxon>eudicotyledons</taxon>
        <taxon>Gunneridae</taxon>
        <taxon>Pentapetalae</taxon>
        <taxon>Dilleniales</taxon>
        <taxon>Dilleniaceae</taxon>
        <taxon>Dillenia</taxon>
    </lineage>
</organism>
<sequence>MASEDKIQELEQTSDRLSIDIIQEYKPLTSVIIEKMETISISKCIFRVPEKFLSQNEKAFVPQRVFIGPFHRGSKETLKEMENHKWRYLHALLTRKPGLEASLDKCVTALRELEGRARKCYHVEIKLKSDDFVEMMLVDSCFIIELFLKYTFKDLRRRDDPIFRTNEVFFRMRCDLILLENQIPFLVLQHLFNIAPIPKQYSQYTLIQLAYRFFNVVLSSSAQVLEARKHMEGYHLLDLIHNCYLPTLPKFPSTGRERKGLISTTKLQEVGIKVRRSYSTESVLDIDFVNGVIKIPQLKINRYTEVLMSNLIALEHCYPNSPKQITSYAFLFSSLMDSVADMKLLHDQAVVNNLLSNMEEAVTLFKKLCKDVELEDFYYAGLCEQVEGHKRSKWHVRCQKLKHIITNLCGQLWFLSLGF</sequence>
<dbReference type="Proteomes" id="UP001370490">
    <property type="component" value="Unassembled WGS sequence"/>
</dbReference>
<dbReference type="Pfam" id="PF03140">
    <property type="entry name" value="DUF247"/>
    <property type="match status" value="1"/>
</dbReference>
<name>A0AAN8VMX0_9MAGN</name>
<proteinExistence type="predicted"/>
<accession>A0AAN8VMX0</accession>
<dbReference type="AlphaFoldDB" id="A0AAN8VMX0"/>
<evidence type="ECO:0000313" key="2">
    <source>
        <dbReference type="Proteomes" id="UP001370490"/>
    </source>
</evidence>
<dbReference type="InterPro" id="IPR004158">
    <property type="entry name" value="DUF247_pln"/>
</dbReference>
<dbReference type="PANTHER" id="PTHR31170">
    <property type="entry name" value="BNAC04G53230D PROTEIN"/>
    <property type="match status" value="1"/>
</dbReference>
<reference evidence="1 2" key="1">
    <citation type="submission" date="2023-12" db="EMBL/GenBank/DDBJ databases">
        <title>A high-quality genome assembly for Dillenia turbinata (Dilleniales).</title>
        <authorList>
            <person name="Chanderbali A."/>
        </authorList>
    </citation>
    <scope>NUCLEOTIDE SEQUENCE [LARGE SCALE GENOMIC DNA]</scope>
    <source>
        <strain evidence="1">LSX21</strain>
        <tissue evidence="1">Leaf</tissue>
    </source>
</reference>
<gene>
    <name evidence="1" type="ORF">RJ641_004376</name>
</gene>